<reference evidence="1 2" key="1">
    <citation type="journal article" date="2019" name="Commun. Biol.">
        <title>The bagworm genome reveals a unique fibroin gene that provides high tensile strength.</title>
        <authorList>
            <person name="Kono N."/>
            <person name="Nakamura H."/>
            <person name="Ohtoshi R."/>
            <person name="Tomita M."/>
            <person name="Numata K."/>
            <person name="Arakawa K."/>
        </authorList>
    </citation>
    <scope>NUCLEOTIDE SEQUENCE [LARGE SCALE GENOMIC DNA]</scope>
</reference>
<dbReference type="EMBL" id="BGZK01002617">
    <property type="protein sequence ID" value="GBP95363.1"/>
    <property type="molecule type" value="Genomic_DNA"/>
</dbReference>
<evidence type="ECO:0000313" key="1">
    <source>
        <dbReference type="EMBL" id="GBP95363.1"/>
    </source>
</evidence>
<dbReference type="AlphaFoldDB" id="A0A4C2A7Q9"/>
<evidence type="ECO:0000313" key="2">
    <source>
        <dbReference type="Proteomes" id="UP000299102"/>
    </source>
</evidence>
<feature type="non-terminal residue" evidence="1">
    <location>
        <position position="61"/>
    </location>
</feature>
<comment type="caution">
    <text evidence="1">The sequence shown here is derived from an EMBL/GenBank/DDBJ whole genome shotgun (WGS) entry which is preliminary data.</text>
</comment>
<keyword evidence="2" id="KW-1185">Reference proteome</keyword>
<name>A0A4C2A7Q9_EUMVA</name>
<accession>A0A4C2A7Q9</accession>
<proteinExistence type="predicted"/>
<organism evidence="1 2">
    <name type="scientific">Eumeta variegata</name>
    <name type="common">Bagworm moth</name>
    <name type="synonym">Eumeta japonica</name>
    <dbReference type="NCBI Taxonomy" id="151549"/>
    <lineage>
        <taxon>Eukaryota</taxon>
        <taxon>Metazoa</taxon>
        <taxon>Ecdysozoa</taxon>
        <taxon>Arthropoda</taxon>
        <taxon>Hexapoda</taxon>
        <taxon>Insecta</taxon>
        <taxon>Pterygota</taxon>
        <taxon>Neoptera</taxon>
        <taxon>Endopterygota</taxon>
        <taxon>Lepidoptera</taxon>
        <taxon>Glossata</taxon>
        <taxon>Ditrysia</taxon>
        <taxon>Tineoidea</taxon>
        <taxon>Psychidae</taxon>
        <taxon>Oiketicinae</taxon>
        <taxon>Eumeta</taxon>
    </lineage>
</organism>
<gene>
    <name evidence="1" type="ORF">EVAR_99746_1</name>
</gene>
<protein>
    <submittedName>
        <fullName evidence="1">Uncharacterized protein</fullName>
    </submittedName>
</protein>
<sequence length="61" mass="7134">MRLLQSRRGPAPRRRRDSDPTIIFGFNLRAAGEPDRERFPHILVRELCPITPELFITGDYL</sequence>
<dbReference type="Proteomes" id="UP000299102">
    <property type="component" value="Unassembled WGS sequence"/>
</dbReference>